<accession>A0A078LSE1</accession>
<dbReference type="AlphaFoldDB" id="A0A078LSE1"/>
<evidence type="ECO:0000313" key="2">
    <source>
        <dbReference type="Proteomes" id="UP000053902"/>
    </source>
</evidence>
<dbReference type="HOGENOM" id="CLU_3383411_0_0_6"/>
<sequence length="33" mass="4299">MHFRYRMISLYRHRIDYDHCIDWQFVHCLCNEP</sequence>
<proteinExistence type="predicted"/>
<evidence type="ECO:0000313" key="1">
    <source>
        <dbReference type="EMBL" id="CDZ92766.1"/>
    </source>
</evidence>
<gene>
    <name evidence="1" type="ORF">BN1079_00033</name>
</gene>
<name>A0A078LSE1_9PSED</name>
<protein>
    <submittedName>
        <fullName evidence="1">Uncharacterized protein</fullName>
    </submittedName>
</protein>
<dbReference type="Proteomes" id="UP000053902">
    <property type="component" value="Unassembled WGS sequence"/>
</dbReference>
<reference evidence="1 2" key="1">
    <citation type="submission" date="2014-07" db="EMBL/GenBank/DDBJ databases">
        <authorList>
            <person name="Urmite Genomes Urmite Genomes"/>
        </authorList>
    </citation>
    <scope>NUCLEOTIDE SEQUENCE [LARGE SCALE GENOMIC DNA]</scope>
    <source>
        <strain evidence="1 2">20_BN</strain>
    </source>
</reference>
<organism evidence="1 2">
    <name type="scientific">Pseudomonas saudiphocaensis</name>
    <dbReference type="NCBI Taxonomy" id="1499686"/>
    <lineage>
        <taxon>Bacteria</taxon>
        <taxon>Pseudomonadati</taxon>
        <taxon>Pseudomonadota</taxon>
        <taxon>Gammaproteobacteria</taxon>
        <taxon>Pseudomonadales</taxon>
        <taxon>Pseudomonadaceae</taxon>
        <taxon>Pseudomonas</taxon>
    </lineage>
</organism>
<keyword evidence="2" id="KW-1185">Reference proteome</keyword>
<dbReference type="EMBL" id="CCSF01000001">
    <property type="protein sequence ID" value="CDZ92766.1"/>
    <property type="molecule type" value="Genomic_DNA"/>
</dbReference>